<protein>
    <submittedName>
        <fullName evidence="2">Putative SagB-type dehydrogenase domain protein</fullName>
    </submittedName>
</protein>
<organism evidence="2 3">
    <name type="scientific">Megalodesulfovibrio gigas (strain ATCC 19364 / DSM 1382 / NCIMB 9332 / VKM B-1759)</name>
    <name type="common">Desulfovibrio gigas</name>
    <dbReference type="NCBI Taxonomy" id="1121448"/>
    <lineage>
        <taxon>Bacteria</taxon>
        <taxon>Pseudomonadati</taxon>
        <taxon>Thermodesulfobacteriota</taxon>
        <taxon>Desulfovibrionia</taxon>
        <taxon>Desulfovibrionales</taxon>
        <taxon>Desulfovibrionaceae</taxon>
        <taxon>Megalodesulfovibrio</taxon>
    </lineage>
</organism>
<proteinExistence type="predicted"/>
<dbReference type="EMBL" id="CP006585">
    <property type="protein sequence ID" value="AGW12336.1"/>
    <property type="molecule type" value="Genomic_DNA"/>
</dbReference>
<reference evidence="3" key="2">
    <citation type="submission" date="2013-07" db="EMBL/GenBank/DDBJ databases">
        <authorList>
            <person name="Morais-Silva F.O."/>
            <person name="Rezende A.M."/>
            <person name="Pimentel C."/>
            <person name="Resende D.M."/>
            <person name="Santos C.I."/>
            <person name="Clemente C."/>
            <person name="de Oliveira L.M."/>
            <person name="da Silva S.M."/>
            <person name="Costa D.A."/>
            <person name="Varela-Raposo A."/>
            <person name="Horacio E.C.A."/>
            <person name="Matos M."/>
            <person name="Flores O."/>
            <person name="Ruiz J.C."/>
            <person name="Rodrigues-Pousada C."/>
        </authorList>
    </citation>
    <scope>NUCLEOTIDE SEQUENCE [LARGE SCALE GENOMIC DNA]</scope>
    <source>
        <strain evidence="3">ATCC 19364 / DSM 1382 / NCIMB 9332 / VKM B-1759</strain>
    </source>
</reference>
<reference evidence="2 3" key="1">
    <citation type="journal article" date="2013" name="J. Bacteriol.">
        <title>Roles of HynAB and Ech, the only two hydrogenases found in the model sulfate reducer Desulfovibrio gigas.</title>
        <authorList>
            <person name="Morais-Silva F.O."/>
            <person name="Santos C.I."/>
            <person name="Rodrigues R."/>
            <person name="Pereira I.A."/>
            <person name="Rodrigues-Pousada C."/>
        </authorList>
    </citation>
    <scope>NUCLEOTIDE SEQUENCE [LARGE SCALE GENOMIC DNA]</scope>
    <source>
        <strain evidence="3">ATCC 19364 / DSM 1382 / NCIMB 9332 / VKM B-1759</strain>
    </source>
</reference>
<dbReference type="STRING" id="1121448.DGI_0419"/>
<accession>T2G863</accession>
<dbReference type="SUPFAM" id="SSF55469">
    <property type="entry name" value="FMN-dependent nitroreductase-like"/>
    <property type="match status" value="2"/>
</dbReference>
<dbReference type="AlphaFoldDB" id="T2G863"/>
<evidence type="ECO:0000313" key="2">
    <source>
        <dbReference type="EMBL" id="AGW12336.1"/>
    </source>
</evidence>
<feature type="domain" description="Nitroreductase" evidence="1">
    <location>
        <begin position="170"/>
        <end position="242"/>
    </location>
</feature>
<dbReference type="eggNOG" id="COG0778">
    <property type="taxonomic scope" value="Bacteria"/>
</dbReference>
<dbReference type="PANTHER" id="PTHR43745">
    <property type="entry name" value="NITROREDUCTASE MJ1384-RELATED"/>
    <property type="match status" value="1"/>
</dbReference>
<dbReference type="InterPro" id="IPR020051">
    <property type="entry name" value="SagB-type_dehydrogenase"/>
</dbReference>
<dbReference type="InterPro" id="IPR029479">
    <property type="entry name" value="Nitroreductase"/>
</dbReference>
<name>T2G863_MEGG1</name>
<dbReference type="CDD" id="cd02142">
    <property type="entry name" value="McbC_SagB-like_oxidoreductase"/>
    <property type="match status" value="2"/>
</dbReference>
<sequence length="520" mass="55980">MEYHHATSHVRERLAGRELDWAHRPEVFKRYPPGAVEQLLPLPACAVAAAQSLPLLLQGRHARTGRPSLQQLSNILGLASGITRTRIQGGGAYHFRTWASAGGLFPCELYLALGGAWEHADPEGRLVPGLWHHQPETHSLTLLRHGDALGVAAMAAGLPEASSRPSRLAGVACITAIVHRSAWKYGERAYRYLLLDAGHLAENLLLALWLEGYGAMWAADFKDDAMNALLGLDGEREICLLAIPFFSGEMPDAFAAMPAPAGPLAEFADRNAVQDASRCARVERPWPVLLGLHRAGNIESRFVGRSEAASPPAVETLFGADVREPLPLQDAAAVHAERLWPSISRTILSRRSQRRFVSEPVPAATFQAFCHLLCDRSLQDRGARNLCLALGLRNIDGFSDGLYALDREGRTLTLLHPDAPHEALALACLGQTWMVRAAVQVCMVADVAACEGRWGPRSYRALGLAAGRLGQRVYLAATSLGWGACGVGAFFDDEAGAVLGLRGAARLLYAVPAGPVAEAT</sequence>
<dbReference type="PATRIC" id="fig|1121448.10.peg.417"/>
<dbReference type="Gene3D" id="3.40.109.10">
    <property type="entry name" value="NADH Oxidase"/>
    <property type="match status" value="2"/>
</dbReference>
<dbReference type="KEGG" id="dgg:DGI_0419"/>
<gene>
    <name evidence="2" type="ORF">DGI_0419</name>
</gene>
<dbReference type="InterPro" id="IPR000415">
    <property type="entry name" value="Nitroreductase-like"/>
</dbReference>
<dbReference type="Proteomes" id="UP000016587">
    <property type="component" value="Chromosome"/>
</dbReference>
<keyword evidence="3" id="KW-1185">Reference proteome</keyword>
<evidence type="ECO:0000313" key="3">
    <source>
        <dbReference type="Proteomes" id="UP000016587"/>
    </source>
</evidence>
<evidence type="ECO:0000259" key="1">
    <source>
        <dbReference type="Pfam" id="PF00881"/>
    </source>
</evidence>
<dbReference type="NCBIfam" id="TIGR03605">
    <property type="entry name" value="antibiot_sagB"/>
    <property type="match status" value="1"/>
</dbReference>
<dbReference type="Pfam" id="PF00881">
    <property type="entry name" value="Nitroreductase"/>
    <property type="match status" value="2"/>
</dbReference>
<feature type="domain" description="Nitroreductase" evidence="1">
    <location>
        <begin position="425"/>
        <end position="514"/>
    </location>
</feature>
<dbReference type="InterPro" id="IPR052544">
    <property type="entry name" value="Bacteriocin_Proc_Enz"/>
</dbReference>
<dbReference type="HOGENOM" id="CLU_040017_0_0_7"/>
<dbReference type="PANTHER" id="PTHR43745:SF2">
    <property type="entry name" value="NITROREDUCTASE MJ1384-RELATED"/>
    <property type="match status" value="1"/>
</dbReference>
<dbReference type="GO" id="GO:0016491">
    <property type="term" value="F:oxidoreductase activity"/>
    <property type="evidence" value="ECO:0007669"/>
    <property type="project" value="InterPro"/>
</dbReference>